<reference evidence="1" key="1">
    <citation type="journal article" date="2023" name="Mol. Ecol. Resour.">
        <title>Chromosome-level genome assembly of a triploid poplar Populus alba 'Berolinensis'.</title>
        <authorList>
            <person name="Chen S."/>
            <person name="Yu Y."/>
            <person name="Wang X."/>
            <person name="Wang S."/>
            <person name="Zhang T."/>
            <person name="Zhou Y."/>
            <person name="He R."/>
            <person name="Meng N."/>
            <person name="Wang Y."/>
            <person name="Liu W."/>
            <person name="Liu Z."/>
            <person name="Liu J."/>
            <person name="Guo Q."/>
            <person name="Huang H."/>
            <person name="Sederoff R.R."/>
            <person name="Wang G."/>
            <person name="Qu G."/>
            <person name="Chen S."/>
        </authorList>
    </citation>
    <scope>NUCLEOTIDE SEQUENCE</scope>
    <source>
        <strain evidence="1">SC-2020</strain>
    </source>
</reference>
<name>A0AAD6RER1_9ROSI</name>
<sequence length="46" mass="5191">MTLTYQQRSTVQICANLFLSVPCKMSLYLGHFRCSNPGFVINCSMS</sequence>
<dbReference type="AlphaFoldDB" id="A0AAD6RER1"/>
<accession>A0AAD6RER1</accession>
<organism evidence="1 2">
    <name type="scientific">Populus alba x Populus x berolinensis</name>
    <dbReference type="NCBI Taxonomy" id="444605"/>
    <lineage>
        <taxon>Eukaryota</taxon>
        <taxon>Viridiplantae</taxon>
        <taxon>Streptophyta</taxon>
        <taxon>Embryophyta</taxon>
        <taxon>Tracheophyta</taxon>
        <taxon>Spermatophyta</taxon>
        <taxon>Magnoliopsida</taxon>
        <taxon>eudicotyledons</taxon>
        <taxon>Gunneridae</taxon>
        <taxon>Pentapetalae</taxon>
        <taxon>rosids</taxon>
        <taxon>fabids</taxon>
        <taxon>Malpighiales</taxon>
        <taxon>Salicaceae</taxon>
        <taxon>Saliceae</taxon>
        <taxon>Populus</taxon>
    </lineage>
</organism>
<evidence type="ECO:0000313" key="1">
    <source>
        <dbReference type="EMBL" id="KAJ7007436.1"/>
    </source>
</evidence>
<comment type="caution">
    <text evidence="1">The sequence shown here is derived from an EMBL/GenBank/DDBJ whole genome shotgun (WGS) entry which is preliminary data.</text>
</comment>
<proteinExistence type="predicted"/>
<keyword evidence="2" id="KW-1185">Reference proteome</keyword>
<gene>
    <name evidence="1" type="ORF">NC653_006464</name>
</gene>
<dbReference type="Proteomes" id="UP001164929">
    <property type="component" value="Chromosome 2"/>
</dbReference>
<evidence type="ECO:0000313" key="2">
    <source>
        <dbReference type="Proteomes" id="UP001164929"/>
    </source>
</evidence>
<dbReference type="EMBL" id="JAQIZT010000002">
    <property type="protein sequence ID" value="KAJ7007436.1"/>
    <property type="molecule type" value="Genomic_DNA"/>
</dbReference>
<protein>
    <submittedName>
        <fullName evidence="1">Uncharacterized protein</fullName>
    </submittedName>
</protein>